<reference evidence="2 3" key="1">
    <citation type="submission" date="2021-02" db="EMBL/GenBank/DDBJ databases">
        <title>Bacillus sp. RD4P76, an endophyte from a halophyte.</title>
        <authorList>
            <person name="Sun J.-Q."/>
        </authorList>
    </citation>
    <scope>NUCLEOTIDE SEQUENCE [LARGE SCALE GENOMIC DNA]</scope>
    <source>
        <strain evidence="2 3">RD4P76</strain>
    </source>
</reference>
<keyword evidence="3" id="KW-1185">Reference proteome</keyword>
<name>A0ABS2DL86_9BACI</name>
<comment type="caution">
    <text evidence="2">The sequence shown here is derived from an EMBL/GenBank/DDBJ whole genome shotgun (WGS) entry which is preliminary data.</text>
</comment>
<dbReference type="RefSeq" id="WP_204204666.1">
    <property type="nucleotide sequence ID" value="NZ_JAFELM010000042.1"/>
</dbReference>
<accession>A0ABS2DL86</accession>
<feature type="compositionally biased region" description="Polar residues" evidence="1">
    <location>
        <begin position="68"/>
        <end position="85"/>
    </location>
</feature>
<evidence type="ECO:0000313" key="3">
    <source>
        <dbReference type="Proteomes" id="UP001518925"/>
    </source>
</evidence>
<evidence type="ECO:0000256" key="1">
    <source>
        <dbReference type="SAM" id="MobiDB-lite"/>
    </source>
</evidence>
<sequence length="145" mass="16160">MGEFLPLLVAVVIGLITTFSRMKGQSQGNSGKPMMPPQLDPMHPKHFENKMPQKTEVPMKSTFEHTSKPSLQNETSVHSFENTHVASKRVNQQEDKKVNEPIVSTSTLKNLNKKKLIEGVIMAEVLGPPRALKPLRSSHTGRLPK</sequence>
<dbReference type="Proteomes" id="UP001518925">
    <property type="component" value="Unassembled WGS sequence"/>
</dbReference>
<feature type="region of interest" description="Disordered" evidence="1">
    <location>
        <begin position="23"/>
        <end position="98"/>
    </location>
</feature>
<evidence type="ECO:0000313" key="2">
    <source>
        <dbReference type="EMBL" id="MBM6619255.1"/>
    </source>
</evidence>
<protein>
    <submittedName>
        <fullName evidence="2">Uncharacterized protein</fullName>
    </submittedName>
</protein>
<gene>
    <name evidence="2" type="ORF">JR050_16455</name>
</gene>
<feature type="compositionally biased region" description="Basic and acidic residues" evidence="1">
    <location>
        <begin position="42"/>
        <end position="53"/>
    </location>
</feature>
<organism evidence="2 3">
    <name type="scientific">Bacillus suaedaesalsae</name>
    <dbReference type="NCBI Taxonomy" id="2810349"/>
    <lineage>
        <taxon>Bacteria</taxon>
        <taxon>Bacillati</taxon>
        <taxon>Bacillota</taxon>
        <taxon>Bacilli</taxon>
        <taxon>Bacillales</taxon>
        <taxon>Bacillaceae</taxon>
        <taxon>Bacillus</taxon>
    </lineage>
</organism>
<proteinExistence type="predicted"/>
<dbReference type="EMBL" id="JAFELM010000042">
    <property type="protein sequence ID" value="MBM6619255.1"/>
    <property type="molecule type" value="Genomic_DNA"/>
</dbReference>